<accession>A0AAU1U8I5</accession>
<evidence type="ECO:0000313" key="2">
    <source>
        <dbReference type="EMBL" id="WTS14265.1"/>
    </source>
</evidence>
<sequence length="50" mass="5568">MPRDRRASTGFAACRAQRRRAFKVLAAVPLTTGLTRALIPIGIIIWFLTL</sequence>
<dbReference type="AlphaFoldDB" id="A0AAU1U8I5"/>
<protein>
    <submittedName>
        <fullName evidence="2">Uncharacterized protein</fullName>
    </submittedName>
</protein>
<keyword evidence="1" id="KW-0472">Membrane</keyword>
<evidence type="ECO:0000256" key="1">
    <source>
        <dbReference type="SAM" id="Phobius"/>
    </source>
</evidence>
<keyword evidence="1" id="KW-1133">Transmembrane helix</keyword>
<name>A0AAU1U8I5_9ACTN</name>
<gene>
    <name evidence="2" type="ORF">OHU69_26375</name>
</gene>
<organism evidence="2">
    <name type="scientific">Streptomyces sp. NBC_00119</name>
    <dbReference type="NCBI Taxonomy" id="2975659"/>
    <lineage>
        <taxon>Bacteria</taxon>
        <taxon>Bacillati</taxon>
        <taxon>Actinomycetota</taxon>
        <taxon>Actinomycetes</taxon>
        <taxon>Kitasatosporales</taxon>
        <taxon>Streptomycetaceae</taxon>
        <taxon>Streptomyces</taxon>
    </lineage>
</organism>
<reference evidence="2" key="1">
    <citation type="submission" date="2022-10" db="EMBL/GenBank/DDBJ databases">
        <title>The complete genomes of actinobacterial strains from the NBC collection.</title>
        <authorList>
            <person name="Joergensen T.S."/>
            <person name="Alvarez Arevalo M."/>
            <person name="Sterndorff E.B."/>
            <person name="Faurdal D."/>
            <person name="Vuksanovic O."/>
            <person name="Mourched A.-S."/>
            <person name="Charusanti P."/>
            <person name="Shaw S."/>
            <person name="Blin K."/>
            <person name="Weber T."/>
        </authorList>
    </citation>
    <scope>NUCLEOTIDE SEQUENCE</scope>
    <source>
        <strain evidence="2">NBC_00119</strain>
    </source>
</reference>
<feature type="transmembrane region" description="Helical" evidence="1">
    <location>
        <begin position="21"/>
        <end position="48"/>
    </location>
</feature>
<dbReference type="EMBL" id="CP108195">
    <property type="protein sequence ID" value="WTS14265.1"/>
    <property type="molecule type" value="Genomic_DNA"/>
</dbReference>
<keyword evidence="1" id="KW-0812">Transmembrane</keyword>
<proteinExistence type="predicted"/>